<keyword evidence="3" id="KW-0548">Nucleotidyltransferase</keyword>
<evidence type="ECO:0000313" key="10">
    <source>
        <dbReference type="Proteomes" id="UP000176700"/>
    </source>
</evidence>
<dbReference type="Proteomes" id="UP000176700">
    <property type="component" value="Unassembled WGS sequence"/>
</dbReference>
<reference evidence="9 10" key="1">
    <citation type="journal article" date="2016" name="Nat. Commun.">
        <title>Thousands of microbial genomes shed light on interconnected biogeochemical processes in an aquifer system.</title>
        <authorList>
            <person name="Anantharaman K."/>
            <person name="Brown C.T."/>
            <person name="Hug L.A."/>
            <person name="Sharon I."/>
            <person name="Castelle C.J."/>
            <person name="Probst A.J."/>
            <person name="Thomas B.C."/>
            <person name="Singh A."/>
            <person name="Wilkins M.J."/>
            <person name="Karaoz U."/>
            <person name="Brodie E.L."/>
            <person name="Williams K.H."/>
            <person name="Hubbard S.S."/>
            <person name="Banfield J.F."/>
        </authorList>
    </citation>
    <scope>NUCLEOTIDE SEQUENCE [LARGE SCALE GENOMIC DNA]</scope>
</reference>
<comment type="caution">
    <text evidence="9">The sequence shown here is derived from an EMBL/GenBank/DDBJ whole genome shotgun (WGS) entry which is preliminary data.</text>
</comment>
<dbReference type="Gene3D" id="1.20.272.10">
    <property type="match status" value="1"/>
</dbReference>
<dbReference type="PANTHER" id="PTHR34388:SF1">
    <property type="entry name" value="DNA POLYMERASE III SUBUNIT DELTA"/>
    <property type="match status" value="1"/>
</dbReference>
<evidence type="ECO:0000313" key="9">
    <source>
        <dbReference type="EMBL" id="OGZ42817.1"/>
    </source>
</evidence>
<evidence type="ECO:0000259" key="8">
    <source>
        <dbReference type="Pfam" id="PF21694"/>
    </source>
</evidence>
<dbReference type="GO" id="GO:0003887">
    <property type="term" value="F:DNA-directed DNA polymerase activity"/>
    <property type="evidence" value="ECO:0007669"/>
    <property type="project" value="UniProtKB-KW"/>
</dbReference>
<feature type="domain" description="DNA polymerase III delta subunit-like C-terminal" evidence="8">
    <location>
        <begin position="136"/>
        <end position="251"/>
    </location>
</feature>
<dbReference type="EMBL" id="MHNI01000013">
    <property type="protein sequence ID" value="OGZ42817.1"/>
    <property type="molecule type" value="Genomic_DNA"/>
</dbReference>
<evidence type="ECO:0000256" key="5">
    <source>
        <dbReference type="ARBA" id="ARBA00022932"/>
    </source>
</evidence>
<keyword evidence="5" id="KW-0239">DNA-directed DNA polymerase</keyword>
<gene>
    <name evidence="9" type="ORF">A2W41_00675</name>
</gene>
<proteinExistence type="inferred from homology"/>
<dbReference type="Pfam" id="PF21694">
    <property type="entry name" value="DNA_pol3_delta_C"/>
    <property type="match status" value="1"/>
</dbReference>
<evidence type="ECO:0000256" key="7">
    <source>
        <dbReference type="ARBA" id="ARBA00049244"/>
    </source>
</evidence>
<dbReference type="InterPro" id="IPR048466">
    <property type="entry name" value="DNA_pol3_delta-like_C"/>
</dbReference>
<dbReference type="SUPFAM" id="SSF48019">
    <property type="entry name" value="post-AAA+ oligomerization domain-like"/>
    <property type="match status" value="1"/>
</dbReference>
<evidence type="ECO:0000256" key="6">
    <source>
        <dbReference type="ARBA" id="ARBA00034754"/>
    </source>
</evidence>
<comment type="catalytic activity">
    <reaction evidence="7">
        <text>DNA(n) + a 2'-deoxyribonucleoside 5'-triphosphate = DNA(n+1) + diphosphate</text>
        <dbReference type="Rhea" id="RHEA:22508"/>
        <dbReference type="Rhea" id="RHEA-COMP:17339"/>
        <dbReference type="Rhea" id="RHEA-COMP:17340"/>
        <dbReference type="ChEBI" id="CHEBI:33019"/>
        <dbReference type="ChEBI" id="CHEBI:61560"/>
        <dbReference type="ChEBI" id="CHEBI:173112"/>
        <dbReference type="EC" id="2.7.7.7"/>
    </reaction>
</comment>
<evidence type="ECO:0000256" key="3">
    <source>
        <dbReference type="ARBA" id="ARBA00022695"/>
    </source>
</evidence>
<evidence type="ECO:0000256" key="1">
    <source>
        <dbReference type="ARBA" id="ARBA00012417"/>
    </source>
</evidence>
<dbReference type="GO" id="GO:0003677">
    <property type="term" value="F:DNA binding"/>
    <property type="evidence" value="ECO:0007669"/>
    <property type="project" value="InterPro"/>
</dbReference>
<evidence type="ECO:0000256" key="2">
    <source>
        <dbReference type="ARBA" id="ARBA00022679"/>
    </source>
</evidence>
<dbReference type="EC" id="2.7.7.7" evidence="1"/>
<keyword evidence="2" id="KW-0808">Transferase</keyword>
<comment type="similarity">
    <text evidence="6">Belongs to the DNA polymerase HolA subunit family.</text>
</comment>
<sequence length="254" mass="29257">MLYFFYGDDWRASLNEVNKTIGQFGKETIQSGHIVFDLEEAPVEVLENVLVSNSLFSNRQLLVLKHLFGAPHAHDFFVNNIKRFRDSDDVFIVWERGRLDGAVVKTEAMKTLLANSHSKEFRLKLRDKAPLPPRRMIYEFVDAWVGKDRPRAIYLFHVLIANGVGPEELFWALVWQIRNILAVASLLKEHMNAEDIKRTTGLHPFVVKKSIAQNRTTPHGFPATSLAKLRVIDERVKRESAKLEELLLHFLLTT</sequence>
<dbReference type="GO" id="GO:0009360">
    <property type="term" value="C:DNA polymerase III complex"/>
    <property type="evidence" value="ECO:0007669"/>
    <property type="project" value="TreeGrafter"/>
</dbReference>
<dbReference type="AlphaFoldDB" id="A0A1G2FYA3"/>
<dbReference type="InterPro" id="IPR008921">
    <property type="entry name" value="DNA_pol3_clamp-load_cplx_C"/>
</dbReference>
<keyword evidence="4" id="KW-0235">DNA replication</keyword>
<dbReference type="PANTHER" id="PTHR34388">
    <property type="entry name" value="DNA POLYMERASE III SUBUNIT DELTA"/>
    <property type="match status" value="1"/>
</dbReference>
<accession>A0A1G2FYA3</accession>
<dbReference type="InterPro" id="IPR005790">
    <property type="entry name" value="DNA_polIII_delta"/>
</dbReference>
<organism evidence="9 10">
    <name type="scientific">Candidatus Ryanbacteria bacterium RIFCSPHIGHO2_01_45_13</name>
    <dbReference type="NCBI Taxonomy" id="1802112"/>
    <lineage>
        <taxon>Bacteria</taxon>
        <taxon>Candidatus Ryaniibacteriota</taxon>
    </lineage>
</organism>
<evidence type="ECO:0000256" key="4">
    <source>
        <dbReference type="ARBA" id="ARBA00022705"/>
    </source>
</evidence>
<protein>
    <recommendedName>
        <fullName evidence="1">DNA-directed DNA polymerase</fullName>
        <ecNumber evidence="1">2.7.7.7</ecNumber>
    </recommendedName>
</protein>
<name>A0A1G2FYA3_9BACT</name>
<dbReference type="GO" id="GO:0006261">
    <property type="term" value="P:DNA-templated DNA replication"/>
    <property type="evidence" value="ECO:0007669"/>
    <property type="project" value="TreeGrafter"/>
</dbReference>